<evidence type="ECO:0000313" key="3">
    <source>
        <dbReference type="EMBL" id="CAL1149926.1"/>
    </source>
</evidence>
<sequence>MADDSLLRQLFFAVGDNSAINSSGAATASRAASSSTGANAPADRIGIADHVEDPEDTENQQEEQGLIEEMFRAFGGDHQEIGNEEPGILEESSASLVDFFGAQNHLENLGSMLQVGLFNRFLKYASKKSCLPDSSPAEGSKVSSTAALTSTIVSHFVHSNAMKSVAAVAEATGRTHKRVGTSLQRVASVMVHASGWMVGCCLSTWRRLFRSGRFKPVAVVDKMLYDETPLKMKIQEWNRFLGQAEGVRHQGPLQETYKFAKILRLDWQLSFIVWDSLLRRHKLITVALPVPLNAVDRNTSECLLAVIDKVHSVIPELEAFCNDFGLRIRVGRLGGWTNSDCTCDDENDYDYDLVAFFFLKIVSRDLMAIQKTGGTSAAGATATGAAAADDDGDEDAEQGAEKEDEEPAGLDSGEPAVEGEGTDWKTLNRILDGKEAAAEVFAIPACMRDELSTRFFELFPTLAGIRNMKEEYRNLSAEEFAHYKRLGHAVLDEGARAEDELKVIELEDAWTRLHELVQHSDQKELDFRNGGGKPFPITACSKLGRLTLTASRGDDQIESRTCLDFLKMYWNKATPCFVRFYTIVTSKDELIEEDMMLPKLVDVKLEPVPSHRFWRGSAVEFAPKISRHRKRKPDSNTDQKKGILVRKMPRTRARATGNESTTSEGDSATGLEEEDIEPDLDDAIAEMCPDHENAESEAGEADEMTECMADLIQEFFAQTGTQDGDACDSENDGEDDVNEIDPTGDPDLQEPVHPLEAEQPDQAENRPGPSGTSDACESSHPPAAPDSSSDPSSSSSSSSSSSDEASTKPPERRHVPTVAEAGAQSASVHDPSTITIGPLKIVKRFHPVPCMTAAIEVLVTGFLAVSRCFLDSGFDDFSLMKPNVFLAGVLPSSGSKLLLQVRGSQHPRGKAVSQEHADKPAR</sequence>
<reference evidence="2" key="1">
    <citation type="submission" date="2022-10" db="EMBL/GenBank/DDBJ databases">
        <authorList>
            <person name="Chen Y."/>
            <person name="Dougan E. K."/>
            <person name="Chan C."/>
            <person name="Rhodes N."/>
            <person name="Thang M."/>
        </authorList>
    </citation>
    <scope>NUCLEOTIDE SEQUENCE</scope>
</reference>
<dbReference type="Proteomes" id="UP001152797">
    <property type="component" value="Unassembled WGS sequence"/>
</dbReference>
<dbReference type="AlphaFoldDB" id="A0A9P1CUH4"/>
<feature type="region of interest" description="Disordered" evidence="1">
    <location>
        <begin position="721"/>
        <end position="814"/>
    </location>
</feature>
<organism evidence="2">
    <name type="scientific">Cladocopium goreaui</name>
    <dbReference type="NCBI Taxonomy" id="2562237"/>
    <lineage>
        <taxon>Eukaryota</taxon>
        <taxon>Sar</taxon>
        <taxon>Alveolata</taxon>
        <taxon>Dinophyceae</taxon>
        <taxon>Suessiales</taxon>
        <taxon>Symbiodiniaceae</taxon>
        <taxon>Cladocopium</taxon>
    </lineage>
</organism>
<dbReference type="EMBL" id="CAMXCT010002223">
    <property type="protein sequence ID" value="CAI3996551.1"/>
    <property type="molecule type" value="Genomic_DNA"/>
</dbReference>
<feature type="region of interest" description="Disordered" evidence="1">
    <location>
        <begin position="624"/>
        <end position="673"/>
    </location>
</feature>
<accession>A0A9P1CUH4</accession>
<feature type="compositionally biased region" description="Basic and acidic residues" evidence="1">
    <location>
        <begin position="805"/>
        <end position="814"/>
    </location>
</feature>
<feature type="compositionally biased region" description="Acidic residues" evidence="1">
    <location>
        <begin position="725"/>
        <end position="748"/>
    </location>
</feature>
<dbReference type="EMBL" id="CAMXCT020002223">
    <property type="protein sequence ID" value="CAL1149926.1"/>
    <property type="molecule type" value="Genomic_DNA"/>
</dbReference>
<name>A0A9P1CUH4_9DINO</name>
<dbReference type="EMBL" id="CAMXCT030002223">
    <property type="protein sequence ID" value="CAL4783863.1"/>
    <property type="molecule type" value="Genomic_DNA"/>
</dbReference>
<comment type="caution">
    <text evidence="2">The sequence shown here is derived from an EMBL/GenBank/DDBJ whole genome shotgun (WGS) entry which is preliminary data.</text>
</comment>
<gene>
    <name evidence="2" type="ORF">C1SCF055_LOCUS23018</name>
</gene>
<evidence type="ECO:0000313" key="4">
    <source>
        <dbReference type="Proteomes" id="UP001152797"/>
    </source>
</evidence>
<protein>
    <submittedName>
        <fullName evidence="2">Uncharacterized protein</fullName>
    </submittedName>
</protein>
<feature type="compositionally biased region" description="Basic residues" evidence="1">
    <location>
        <begin position="643"/>
        <end position="653"/>
    </location>
</feature>
<feature type="compositionally biased region" description="Polar residues" evidence="1">
    <location>
        <begin position="657"/>
        <end position="666"/>
    </location>
</feature>
<keyword evidence="4" id="KW-1185">Reference proteome</keyword>
<evidence type="ECO:0000256" key="1">
    <source>
        <dbReference type="SAM" id="MobiDB-lite"/>
    </source>
</evidence>
<feature type="compositionally biased region" description="Low complexity" evidence="1">
    <location>
        <begin position="377"/>
        <end position="387"/>
    </location>
</feature>
<evidence type="ECO:0000313" key="2">
    <source>
        <dbReference type="EMBL" id="CAI3996551.1"/>
    </source>
</evidence>
<proteinExistence type="predicted"/>
<feature type="compositionally biased region" description="Low complexity" evidence="1">
    <location>
        <begin position="778"/>
        <end position="804"/>
    </location>
</feature>
<feature type="region of interest" description="Disordered" evidence="1">
    <location>
        <begin position="377"/>
        <end position="423"/>
    </location>
</feature>
<reference evidence="3" key="2">
    <citation type="submission" date="2024-04" db="EMBL/GenBank/DDBJ databases">
        <authorList>
            <person name="Chen Y."/>
            <person name="Shah S."/>
            <person name="Dougan E. K."/>
            <person name="Thang M."/>
            <person name="Chan C."/>
        </authorList>
    </citation>
    <scope>NUCLEOTIDE SEQUENCE [LARGE SCALE GENOMIC DNA]</scope>
</reference>
<feature type="compositionally biased region" description="Acidic residues" evidence="1">
    <location>
        <begin position="388"/>
        <end position="408"/>
    </location>
</feature>